<evidence type="ECO:0000256" key="3">
    <source>
        <dbReference type="ARBA" id="ARBA00022722"/>
    </source>
</evidence>
<evidence type="ECO:0000256" key="5">
    <source>
        <dbReference type="ARBA" id="ARBA00022759"/>
    </source>
</evidence>
<keyword evidence="2 13" id="KW-0963">Cytoplasm</keyword>
<feature type="site" description="Transition state stabilizer" evidence="13">
    <location>
        <position position="87"/>
    </location>
</feature>
<dbReference type="NCBIfam" id="NF002584">
    <property type="entry name" value="PRK02234.1-5"/>
    <property type="match status" value="1"/>
</dbReference>
<dbReference type="PIRSF" id="PIRSF037785">
    <property type="entry name" value="RecU"/>
    <property type="match status" value="1"/>
</dbReference>
<reference evidence="16 17" key="1">
    <citation type="submission" date="2018-08" db="EMBL/GenBank/DDBJ databases">
        <title>A genome reference for cultivated species of the human gut microbiota.</title>
        <authorList>
            <person name="Zou Y."/>
            <person name="Xue W."/>
            <person name="Luo G."/>
        </authorList>
    </citation>
    <scope>NUCLEOTIDE SEQUENCE [LARGE SCALE GENOMIC DNA]</scope>
    <source>
        <strain evidence="16 17">OF01-2LB</strain>
    </source>
</reference>
<keyword evidence="4 13" id="KW-0479">Metal-binding</keyword>
<dbReference type="Gene3D" id="3.40.1350.10">
    <property type="match status" value="1"/>
</dbReference>
<evidence type="ECO:0000256" key="9">
    <source>
        <dbReference type="ARBA" id="ARBA00023172"/>
    </source>
</evidence>
<proteinExistence type="inferred from homology"/>
<accession>A0A223MKG8</accession>
<dbReference type="HAMAP" id="MF_00130">
    <property type="entry name" value="RecU"/>
    <property type="match status" value="1"/>
</dbReference>
<reference evidence="14" key="2">
    <citation type="journal article" date="2019" name="Nat. Med.">
        <title>A library of human gut bacterial isolates paired with longitudinal multiomics data enables mechanistic microbiome research.</title>
        <authorList>
            <person name="Poyet M."/>
            <person name="Groussin M."/>
            <person name="Gibbons S.M."/>
            <person name="Avila-Pacheco J."/>
            <person name="Jiang X."/>
            <person name="Kearney S.M."/>
            <person name="Perrotta A.R."/>
            <person name="Berdy B."/>
            <person name="Zhao S."/>
            <person name="Lieberman T.D."/>
            <person name="Swanson P.K."/>
            <person name="Smith M."/>
            <person name="Roesemann S."/>
            <person name="Alexander J.E."/>
            <person name="Rich S.A."/>
            <person name="Livny J."/>
            <person name="Vlamakis H."/>
            <person name="Clish C."/>
            <person name="Bullock K."/>
            <person name="Deik A."/>
            <person name="Scott J."/>
            <person name="Pierce K.A."/>
            <person name="Xavier R.J."/>
            <person name="Alm E.J."/>
        </authorList>
    </citation>
    <scope>NUCLEOTIDE SEQUENCE</scope>
    <source>
        <strain evidence="14">BIOML-A12</strain>
    </source>
</reference>
<dbReference type="GO" id="GO:0008821">
    <property type="term" value="F:crossover junction DNA endonuclease activity"/>
    <property type="evidence" value="ECO:0007669"/>
    <property type="project" value="UniProtKB-EC"/>
</dbReference>
<keyword evidence="3 13" id="KW-0540">Nuclease</keyword>
<evidence type="ECO:0000256" key="11">
    <source>
        <dbReference type="ARBA" id="ARBA00023447"/>
    </source>
</evidence>
<name>A0A223MKG8_CLOIN</name>
<protein>
    <recommendedName>
        <fullName evidence="12 13">Holliday junction resolvase RecU</fullName>
        <ecNumber evidence="13">3.1.21.10</ecNumber>
    </recommendedName>
    <alternativeName>
        <fullName evidence="13">Recombination protein U homolog</fullName>
    </alternativeName>
</protein>
<dbReference type="InterPro" id="IPR004612">
    <property type="entry name" value="Resolv_RecU"/>
</dbReference>
<dbReference type="EMBL" id="QVEV01000001">
    <property type="protein sequence ID" value="RGC18999.1"/>
    <property type="molecule type" value="Genomic_DNA"/>
</dbReference>
<feature type="binding site" evidence="13">
    <location>
        <position position="72"/>
    </location>
    <ligand>
        <name>Mg(2+)</name>
        <dbReference type="ChEBI" id="CHEBI:18420"/>
    </ligand>
</feature>
<evidence type="ECO:0000256" key="7">
    <source>
        <dbReference type="ARBA" id="ARBA00022801"/>
    </source>
</evidence>
<dbReference type="AlphaFoldDB" id="A0A223MKG8"/>
<dbReference type="InterPro" id="IPR011856">
    <property type="entry name" value="tRNA_endonuc-like_dom_sf"/>
</dbReference>
<evidence type="ECO:0000256" key="6">
    <source>
        <dbReference type="ARBA" id="ARBA00022763"/>
    </source>
</evidence>
<dbReference type="GO" id="GO:0006281">
    <property type="term" value="P:DNA repair"/>
    <property type="evidence" value="ECO:0007669"/>
    <property type="project" value="UniProtKB-UniRule"/>
</dbReference>
<dbReference type="SUPFAM" id="SSF52980">
    <property type="entry name" value="Restriction endonuclease-like"/>
    <property type="match status" value="1"/>
</dbReference>
<dbReference type="OrthoDB" id="9783592at2"/>
<keyword evidence="6 13" id="KW-0227">DNA damage</keyword>
<evidence type="ECO:0000313" key="14">
    <source>
        <dbReference type="EMBL" id="MZH54734.1"/>
    </source>
</evidence>
<dbReference type="GO" id="GO:0003676">
    <property type="term" value="F:nucleic acid binding"/>
    <property type="evidence" value="ECO:0007669"/>
    <property type="project" value="InterPro"/>
</dbReference>
<evidence type="ECO:0000256" key="2">
    <source>
        <dbReference type="ARBA" id="ARBA00022490"/>
    </source>
</evidence>
<comment type="cofactor">
    <cofactor evidence="13">
        <name>Mg(2+)</name>
        <dbReference type="ChEBI" id="CHEBI:18420"/>
    </cofactor>
    <text evidence="13">Binds 1 Mg(2+) ion per subunit.</text>
</comment>
<dbReference type="GO" id="GO:0000287">
    <property type="term" value="F:magnesium ion binding"/>
    <property type="evidence" value="ECO:0007669"/>
    <property type="project" value="UniProtKB-UniRule"/>
</dbReference>
<dbReference type="EMBL" id="CP048838">
    <property type="protein sequence ID" value="QJA05182.1"/>
    <property type="molecule type" value="Genomic_DNA"/>
</dbReference>
<keyword evidence="9 13" id="KW-0233">DNA recombination</keyword>
<evidence type="ECO:0000256" key="4">
    <source>
        <dbReference type="ARBA" id="ARBA00022723"/>
    </source>
</evidence>
<feature type="binding site" evidence="13">
    <location>
        <position position="70"/>
    </location>
    <ligand>
        <name>Mg(2+)</name>
        <dbReference type="ChEBI" id="CHEBI:18420"/>
    </ligand>
</feature>
<dbReference type="EC" id="3.1.21.10" evidence="13"/>
<keyword evidence="5 13" id="KW-0255">Endonuclease</keyword>
<evidence type="ECO:0000256" key="8">
    <source>
        <dbReference type="ARBA" id="ARBA00022842"/>
    </source>
</evidence>
<dbReference type="NCBIfam" id="TIGR00648">
    <property type="entry name" value="recU"/>
    <property type="match status" value="1"/>
</dbReference>
<sequence>MPTPAVKAQDNHMGRGMSLENDLNDSNAYYCSCDRALIHKKPTPIQVVKVDYPERSAAKITEAYYKTPSTTDYNGIYRGRAIDFEAKETRQKTSFPFKSIHPHQIEHLKKVIQHGGIGFFIIRFTCFEETYLIDAAILIDMYYEGERKSISYMKVKEVGSLIRMGLTPRLCYLDNVDALYFKEEKSYGTKSKRGNG</sequence>
<gene>
    <name evidence="13 16" type="primary">recU</name>
    <name evidence="16" type="ORF">DXA38_00495</name>
    <name evidence="15" type="ORF">G4D54_09520</name>
    <name evidence="14" type="ORF">GT664_02925</name>
</gene>
<evidence type="ECO:0000313" key="17">
    <source>
        <dbReference type="Proteomes" id="UP000260025"/>
    </source>
</evidence>
<evidence type="ECO:0000256" key="1">
    <source>
        <dbReference type="ARBA" id="ARBA00004496"/>
    </source>
</evidence>
<dbReference type="CDD" id="cd22354">
    <property type="entry name" value="RecU-like"/>
    <property type="match status" value="1"/>
</dbReference>
<dbReference type="RefSeq" id="WP_074748109.1">
    <property type="nucleotide sequence ID" value="NZ_BAABXQ010000005.1"/>
</dbReference>
<dbReference type="InterPro" id="IPR011335">
    <property type="entry name" value="Restrct_endonuc-II-like"/>
</dbReference>
<evidence type="ECO:0000313" key="18">
    <source>
        <dbReference type="Proteomes" id="UP000503330"/>
    </source>
</evidence>
<keyword evidence="10 13" id="KW-0234">DNA repair</keyword>
<dbReference type="Proteomes" id="UP000503330">
    <property type="component" value="Chromosome"/>
</dbReference>
<evidence type="ECO:0000256" key="10">
    <source>
        <dbReference type="ARBA" id="ARBA00023204"/>
    </source>
</evidence>
<comment type="catalytic activity">
    <reaction evidence="13">
        <text>Endonucleolytic cleavage at a junction such as a reciprocal single-stranded crossover between two homologous DNA duplexes (Holliday junction).</text>
        <dbReference type="EC" id="3.1.21.10"/>
    </reaction>
</comment>
<dbReference type="GO" id="GO:0007059">
    <property type="term" value="P:chromosome segregation"/>
    <property type="evidence" value="ECO:0007669"/>
    <property type="project" value="UniProtKB-UniRule"/>
</dbReference>
<dbReference type="EMBL" id="WWTN01000003">
    <property type="protein sequence ID" value="MZH54734.1"/>
    <property type="molecule type" value="Genomic_DNA"/>
</dbReference>
<evidence type="ECO:0000256" key="12">
    <source>
        <dbReference type="ARBA" id="ARBA00029523"/>
    </source>
</evidence>
<evidence type="ECO:0000313" key="15">
    <source>
        <dbReference type="EMBL" id="QJA05182.1"/>
    </source>
</evidence>
<comment type="subcellular location">
    <subcellularLocation>
        <location evidence="1 13">Cytoplasm</location>
    </subcellularLocation>
</comment>
<feature type="binding site" evidence="13">
    <location>
        <position position="85"/>
    </location>
    <ligand>
        <name>Mg(2+)</name>
        <dbReference type="ChEBI" id="CHEBI:18420"/>
    </ligand>
</feature>
<feature type="binding site" evidence="13">
    <location>
        <position position="104"/>
    </location>
    <ligand>
        <name>Mg(2+)</name>
        <dbReference type="ChEBI" id="CHEBI:18420"/>
    </ligand>
</feature>
<dbReference type="GO" id="GO:0005737">
    <property type="term" value="C:cytoplasm"/>
    <property type="evidence" value="ECO:0007669"/>
    <property type="project" value="UniProtKB-SubCell"/>
</dbReference>
<reference evidence="15 18" key="3">
    <citation type="submission" date="2020-02" db="EMBL/GenBank/DDBJ databases">
        <authorList>
            <person name="Kociolek L.K."/>
            <person name="Ozer E.A."/>
        </authorList>
    </citation>
    <scope>NUCLEOTIDE SEQUENCE [LARGE SCALE GENOMIC DNA]</scope>
    <source>
        <strain evidence="15 18">ATCC 14501</strain>
    </source>
</reference>
<evidence type="ECO:0000256" key="13">
    <source>
        <dbReference type="HAMAP-Rule" id="MF_00130"/>
    </source>
</evidence>
<keyword evidence="8 13" id="KW-0460">Magnesium</keyword>
<comment type="function">
    <text evidence="13">Endonuclease that resolves Holliday junction intermediates in genetic recombination. Cleaves mobile four-strand junctions by introducing symmetrical nicks in paired strands. Promotes annealing of linear ssDNA with homologous dsDNA. Required for DNA repair, homologous recombination and chromosome segregation.</text>
</comment>
<dbReference type="GO" id="GO:0006310">
    <property type="term" value="P:DNA recombination"/>
    <property type="evidence" value="ECO:0007669"/>
    <property type="project" value="UniProtKB-UniRule"/>
</dbReference>
<keyword evidence="7 13" id="KW-0378">Hydrolase</keyword>
<dbReference type="Proteomes" id="UP000604383">
    <property type="component" value="Unassembled WGS sequence"/>
</dbReference>
<evidence type="ECO:0000313" key="16">
    <source>
        <dbReference type="EMBL" id="RGC18999.1"/>
    </source>
</evidence>
<dbReference type="Pfam" id="PF03838">
    <property type="entry name" value="RecU"/>
    <property type="match status" value="1"/>
</dbReference>
<organism evidence="16 17">
    <name type="scientific">Clostridium innocuum</name>
    <dbReference type="NCBI Taxonomy" id="1522"/>
    <lineage>
        <taxon>Bacteria</taxon>
        <taxon>Bacillati</taxon>
        <taxon>Bacillota</taxon>
        <taxon>Clostridia</taxon>
        <taxon>Eubacteriales</taxon>
        <taxon>Clostridiaceae</taxon>
        <taxon>Clostridium</taxon>
    </lineage>
</organism>
<dbReference type="Proteomes" id="UP000260025">
    <property type="component" value="Unassembled WGS sequence"/>
</dbReference>
<comment type="similarity">
    <text evidence="11 13">Belongs to the RecU family.</text>
</comment>